<evidence type="ECO:0000256" key="1">
    <source>
        <dbReference type="SAM" id="MobiDB-lite"/>
    </source>
</evidence>
<protein>
    <submittedName>
        <fullName evidence="2">Uncharacterized protein</fullName>
    </submittedName>
</protein>
<feature type="region of interest" description="Disordered" evidence="1">
    <location>
        <begin position="217"/>
        <end position="241"/>
    </location>
</feature>
<gene>
    <name evidence="2" type="ORF">FIBSPDRAFT_1039530</name>
</gene>
<dbReference type="OrthoDB" id="3058629at2759"/>
<evidence type="ECO:0000313" key="2">
    <source>
        <dbReference type="EMBL" id="KZP28396.1"/>
    </source>
</evidence>
<name>A0A166RLC3_9AGAM</name>
<organism evidence="2 3">
    <name type="scientific">Athelia psychrophila</name>
    <dbReference type="NCBI Taxonomy" id="1759441"/>
    <lineage>
        <taxon>Eukaryota</taxon>
        <taxon>Fungi</taxon>
        <taxon>Dikarya</taxon>
        <taxon>Basidiomycota</taxon>
        <taxon>Agaricomycotina</taxon>
        <taxon>Agaricomycetes</taxon>
        <taxon>Agaricomycetidae</taxon>
        <taxon>Atheliales</taxon>
        <taxon>Atheliaceae</taxon>
        <taxon>Athelia</taxon>
    </lineage>
</organism>
<accession>A0A166RLC3</accession>
<keyword evidence="3" id="KW-1185">Reference proteome</keyword>
<evidence type="ECO:0000313" key="3">
    <source>
        <dbReference type="Proteomes" id="UP000076532"/>
    </source>
</evidence>
<dbReference type="STRING" id="436010.A0A166RLC3"/>
<dbReference type="Proteomes" id="UP000076532">
    <property type="component" value="Unassembled WGS sequence"/>
</dbReference>
<proteinExistence type="predicted"/>
<dbReference type="EMBL" id="KV417503">
    <property type="protein sequence ID" value="KZP28396.1"/>
    <property type="molecule type" value="Genomic_DNA"/>
</dbReference>
<sequence>MPRETTPTPFKGPLEDPEHASCAWYWADNAGGHTFDFGQYIDQHQRLRDTSLRYILFCRKVCSRRVRPEFFVASDRYTEGLEASLQDDYGRFIVPFGKKHRGKMIEECRDKRWFLWSQKNTRLTNRHPLYFKAVQQWLDHPNHHMAVRDVGELCDPREYERDVAEYLDEDEEDKLSKLEEEEMEADRRFIVNSVENSQVSIEDELDILDAKAERVWNESSEDDSYPGSTQDTQVGRKITRRNTGKRARVLWSALSDAEEEITQMTPQPGRLKRRASTESEEEDVGPKSLHKRGKFPMNNSGDRSEPTAVNDATPAAAIVGAGDHSSASEKQE</sequence>
<dbReference type="AlphaFoldDB" id="A0A166RLC3"/>
<feature type="region of interest" description="Disordered" evidence="1">
    <location>
        <begin position="259"/>
        <end position="332"/>
    </location>
</feature>
<reference evidence="2 3" key="1">
    <citation type="journal article" date="2016" name="Mol. Biol. Evol.">
        <title>Comparative Genomics of Early-Diverging Mushroom-Forming Fungi Provides Insights into the Origins of Lignocellulose Decay Capabilities.</title>
        <authorList>
            <person name="Nagy L.G."/>
            <person name="Riley R."/>
            <person name="Tritt A."/>
            <person name="Adam C."/>
            <person name="Daum C."/>
            <person name="Floudas D."/>
            <person name="Sun H."/>
            <person name="Yadav J.S."/>
            <person name="Pangilinan J."/>
            <person name="Larsson K.H."/>
            <person name="Matsuura K."/>
            <person name="Barry K."/>
            <person name="Labutti K."/>
            <person name="Kuo R."/>
            <person name="Ohm R.A."/>
            <person name="Bhattacharya S.S."/>
            <person name="Shirouzu T."/>
            <person name="Yoshinaga Y."/>
            <person name="Martin F.M."/>
            <person name="Grigoriev I.V."/>
            <person name="Hibbett D.S."/>
        </authorList>
    </citation>
    <scope>NUCLEOTIDE SEQUENCE [LARGE SCALE GENOMIC DNA]</scope>
    <source>
        <strain evidence="2 3">CBS 109695</strain>
    </source>
</reference>